<proteinExistence type="predicted"/>
<name>A0ABP0TF18_9BRYO</name>
<dbReference type="CDD" id="cd08939">
    <property type="entry name" value="KDSR-like_SDR_c"/>
    <property type="match status" value="1"/>
</dbReference>
<dbReference type="SUPFAM" id="SSF51735">
    <property type="entry name" value="NAD(P)-binding Rossmann-fold domains"/>
    <property type="match status" value="1"/>
</dbReference>
<dbReference type="InterPro" id="IPR036291">
    <property type="entry name" value="NAD(P)-bd_dom_sf"/>
</dbReference>
<dbReference type="EMBL" id="OZ019902">
    <property type="protein sequence ID" value="CAK9194877.1"/>
    <property type="molecule type" value="Genomic_DNA"/>
</dbReference>
<keyword evidence="7" id="KW-0746">Sphingolipid metabolism</keyword>
<evidence type="ECO:0000256" key="8">
    <source>
        <dbReference type="ARBA" id="ARBA00023002"/>
    </source>
</evidence>
<evidence type="ECO:0000313" key="13">
    <source>
        <dbReference type="Proteomes" id="UP001497512"/>
    </source>
</evidence>
<keyword evidence="11" id="KW-1133">Transmembrane helix</keyword>
<dbReference type="Proteomes" id="UP001497512">
    <property type="component" value="Chromosome 10"/>
</dbReference>
<reference evidence="12" key="1">
    <citation type="submission" date="2024-02" db="EMBL/GenBank/DDBJ databases">
        <authorList>
            <consortium name="ELIXIR-Norway"/>
            <consortium name="Elixir Norway"/>
        </authorList>
    </citation>
    <scope>NUCLEOTIDE SEQUENCE</scope>
</reference>
<evidence type="ECO:0000256" key="6">
    <source>
        <dbReference type="ARBA" id="ARBA00022857"/>
    </source>
</evidence>
<dbReference type="Gene3D" id="3.40.50.720">
    <property type="entry name" value="NAD(P)-binding Rossmann-like Domain"/>
    <property type="match status" value="1"/>
</dbReference>
<evidence type="ECO:0000256" key="7">
    <source>
        <dbReference type="ARBA" id="ARBA00022919"/>
    </source>
</evidence>
<feature type="transmembrane region" description="Helical" evidence="11">
    <location>
        <begin position="6"/>
        <end position="24"/>
    </location>
</feature>
<comment type="pathway">
    <text evidence="2">Lipid metabolism; sphingolipid metabolism.</text>
</comment>
<evidence type="ECO:0000256" key="2">
    <source>
        <dbReference type="ARBA" id="ARBA00004760"/>
    </source>
</evidence>
<dbReference type="InterPro" id="IPR002347">
    <property type="entry name" value="SDR_fam"/>
</dbReference>
<accession>A0ABP0TF18</accession>
<evidence type="ECO:0000256" key="5">
    <source>
        <dbReference type="ARBA" id="ARBA00022824"/>
    </source>
</evidence>
<keyword evidence="4" id="KW-0547">Nucleotide-binding</keyword>
<evidence type="ECO:0000256" key="1">
    <source>
        <dbReference type="ARBA" id="ARBA00004240"/>
    </source>
</evidence>
<keyword evidence="8" id="KW-0560">Oxidoreductase</keyword>
<dbReference type="PROSITE" id="PS00061">
    <property type="entry name" value="ADH_SHORT"/>
    <property type="match status" value="1"/>
</dbReference>
<evidence type="ECO:0000256" key="3">
    <source>
        <dbReference type="ARBA" id="ARBA00004991"/>
    </source>
</evidence>
<keyword evidence="5" id="KW-0256">Endoplasmic reticulum</keyword>
<gene>
    <name evidence="12" type="ORF">CSSPTR1EN2_LOCUS2745</name>
</gene>
<dbReference type="PANTHER" id="PTHR43550:SF3">
    <property type="entry name" value="3-KETODIHYDROSPHINGOSINE REDUCTASE"/>
    <property type="match status" value="1"/>
</dbReference>
<evidence type="ECO:0000256" key="4">
    <source>
        <dbReference type="ARBA" id="ARBA00022741"/>
    </source>
</evidence>
<keyword evidence="9" id="KW-0443">Lipid metabolism</keyword>
<evidence type="ECO:0000256" key="11">
    <source>
        <dbReference type="SAM" id="Phobius"/>
    </source>
</evidence>
<keyword evidence="11" id="KW-0812">Transmembrane</keyword>
<dbReference type="Pfam" id="PF00106">
    <property type="entry name" value="adh_short"/>
    <property type="match status" value="1"/>
</dbReference>
<dbReference type="PRINTS" id="PR00081">
    <property type="entry name" value="GDHRDH"/>
</dbReference>
<dbReference type="InterPro" id="IPR020904">
    <property type="entry name" value="Sc_DH/Rdtase_CS"/>
</dbReference>
<protein>
    <recommendedName>
        <fullName evidence="10">3-dehydrosphinganine reductase</fullName>
        <ecNumber evidence="10">1.1.1.102</ecNumber>
    </recommendedName>
</protein>
<keyword evidence="6" id="KW-0521">NADP</keyword>
<keyword evidence="11" id="KW-0472">Membrane</keyword>
<dbReference type="PANTHER" id="PTHR43550">
    <property type="entry name" value="3-KETODIHYDROSPHINGOSINE REDUCTASE"/>
    <property type="match status" value="1"/>
</dbReference>
<evidence type="ECO:0000313" key="12">
    <source>
        <dbReference type="EMBL" id="CAK9194877.1"/>
    </source>
</evidence>
<comment type="pathway">
    <text evidence="3">Sphingolipid metabolism.</text>
</comment>
<sequence>MSGVSFCVLLFLVGFTIVALLWWIRFPKAASIVMRGQHVIITGGSSGIGLALAQLVAAEGAAVISLIARDPEKLAAAQASVNAYSADVKDFASVKKAFEAACSESGNVTAVVLSHGVAVPGTFEDTSIETMEHMLDTNLKGNIHAIKAALPFIKSSKSAPASIAIFSSQAGQVGVYGLAAYSASKFALRGLAEVLQQELISRNIRLSLVYPPDTDTPGFAEEEKTKPELTKKISGSSKSMDAMEVARNALCGIKAGQFSVHCNFEGLMISTVGAGMSPQPSWPRAVLEVMTMGLFRIIAFFVVKGWYTTILLSQQEKAKK</sequence>
<organism evidence="12 13">
    <name type="scientific">Sphagnum troendelagicum</name>
    <dbReference type="NCBI Taxonomy" id="128251"/>
    <lineage>
        <taxon>Eukaryota</taxon>
        <taxon>Viridiplantae</taxon>
        <taxon>Streptophyta</taxon>
        <taxon>Embryophyta</taxon>
        <taxon>Bryophyta</taxon>
        <taxon>Sphagnophytina</taxon>
        <taxon>Sphagnopsida</taxon>
        <taxon>Sphagnales</taxon>
        <taxon>Sphagnaceae</taxon>
        <taxon>Sphagnum</taxon>
    </lineage>
</organism>
<evidence type="ECO:0000256" key="9">
    <source>
        <dbReference type="ARBA" id="ARBA00023098"/>
    </source>
</evidence>
<comment type="subcellular location">
    <subcellularLocation>
        <location evidence="1">Endoplasmic reticulum</location>
    </subcellularLocation>
</comment>
<evidence type="ECO:0000256" key="10">
    <source>
        <dbReference type="ARBA" id="ARBA00026112"/>
    </source>
</evidence>
<dbReference type="InterPro" id="IPR045022">
    <property type="entry name" value="KDSR-like"/>
</dbReference>
<dbReference type="EC" id="1.1.1.102" evidence="10"/>
<keyword evidence="13" id="KW-1185">Reference proteome</keyword>